<dbReference type="RefSeq" id="WP_094885249.1">
    <property type="nucleotide sequence ID" value="NZ_NPMS01000003.1"/>
</dbReference>
<proteinExistence type="predicted"/>
<evidence type="ECO:0000313" key="2">
    <source>
        <dbReference type="Proteomes" id="UP000216498"/>
    </source>
</evidence>
<dbReference type="OrthoDB" id="2721202at2"/>
<evidence type="ECO:0000313" key="1">
    <source>
        <dbReference type="EMBL" id="OZU88889.1"/>
    </source>
</evidence>
<accession>A0A265NBQ2</accession>
<name>A0A265NBQ2_9BACI</name>
<dbReference type="Proteomes" id="UP000216498">
    <property type="component" value="Unassembled WGS sequence"/>
</dbReference>
<dbReference type="EMBL" id="NPMS01000003">
    <property type="protein sequence ID" value="OZU88889.1"/>
    <property type="molecule type" value="Genomic_DNA"/>
</dbReference>
<gene>
    <name evidence="1" type="ORF">CIL03_07660</name>
</gene>
<keyword evidence="2" id="KW-1185">Reference proteome</keyword>
<dbReference type="AlphaFoldDB" id="A0A265NBQ2"/>
<organism evidence="1 2">
    <name type="scientific">Virgibacillus indicus</name>
    <dbReference type="NCBI Taxonomy" id="2024554"/>
    <lineage>
        <taxon>Bacteria</taxon>
        <taxon>Bacillati</taxon>
        <taxon>Bacillota</taxon>
        <taxon>Bacilli</taxon>
        <taxon>Bacillales</taxon>
        <taxon>Bacillaceae</taxon>
        <taxon>Virgibacillus</taxon>
    </lineage>
</organism>
<reference evidence="1 2" key="1">
    <citation type="submission" date="2017-08" db="EMBL/GenBank/DDBJ databases">
        <title>Virgibacillus indicus sp. nov. and Virgibacillus profoundi sp. nov, two moderately halophilic bacteria isolated from marine sediment by using the Microfluidic Streak Plate.</title>
        <authorList>
            <person name="Xu B."/>
            <person name="Hu B."/>
            <person name="Wang J."/>
            <person name="Zhu Y."/>
            <person name="Huang L."/>
            <person name="Du W."/>
            <person name="Huang Y."/>
        </authorList>
    </citation>
    <scope>NUCLEOTIDE SEQUENCE [LARGE SCALE GENOMIC DNA]</scope>
    <source>
        <strain evidence="1 2">IO3-P2-C2</strain>
    </source>
</reference>
<protein>
    <submittedName>
        <fullName evidence="1">Uncharacterized protein</fullName>
    </submittedName>
</protein>
<comment type="caution">
    <text evidence="1">The sequence shown here is derived from an EMBL/GenBank/DDBJ whole genome shotgun (WGS) entry which is preliminary data.</text>
</comment>
<sequence length="108" mass="12697">MVDFTEKQNWVEERNSSSFESSFDYFHGEHKIPIELIKDEVLTFQVEIYNENGGGWGYHLENEKGDHLPMKESGERLEYETVENASYYIVLHGDEVEGRFAVDWEISD</sequence>